<keyword evidence="2" id="KW-1133">Transmembrane helix</keyword>
<sequence length="141" mass="14939">MSDTHDQPETPEPAGQVPAEASATPTESAPEPQYRTEASRDEVVVRRSPRYAAFMLAGAVVGAIVALVLSVSFAPTEAELAERLADDFTYNQGQVFGFLLVCGVAIGGGLGALVALIVDRAMSRRTTRALAEHDETHRVDG</sequence>
<proteinExistence type="predicted"/>
<keyword evidence="2" id="KW-0812">Transmembrane</keyword>
<evidence type="ECO:0000256" key="2">
    <source>
        <dbReference type="SAM" id="Phobius"/>
    </source>
</evidence>
<dbReference type="EMBL" id="JBHMBL010000001">
    <property type="protein sequence ID" value="MFB9641140.1"/>
    <property type="molecule type" value="Genomic_DNA"/>
</dbReference>
<keyword evidence="2" id="KW-0472">Membrane</keyword>
<dbReference type="RefSeq" id="WP_246192155.1">
    <property type="nucleotide sequence ID" value="NZ_BAAANI010000008.1"/>
</dbReference>
<name>A0ABV5SLD6_9MICO</name>
<gene>
    <name evidence="3" type="ORF">ACFFQV_02450</name>
</gene>
<feature type="transmembrane region" description="Helical" evidence="2">
    <location>
        <begin position="51"/>
        <end position="75"/>
    </location>
</feature>
<evidence type="ECO:0000313" key="3">
    <source>
        <dbReference type="EMBL" id="MFB9641140.1"/>
    </source>
</evidence>
<accession>A0ABV5SLD6</accession>
<dbReference type="Proteomes" id="UP001589667">
    <property type="component" value="Unassembled WGS sequence"/>
</dbReference>
<feature type="transmembrane region" description="Helical" evidence="2">
    <location>
        <begin position="95"/>
        <end position="118"/>
    </location>
</feature>
<feature type="region of interest" description="Disordered" evidence="1">
    <location>
        <begin position="1"/>
        <end position="42"/>
    </location>
</feature>
<comment type="caution">
    <text evidence="3">The sequence shown here is derived from an EMBL/GenBank/DDBJ whole genome shotgun (WGS) entry which is preliminary data.</text>
</comment>
<organism evidence="3 4">
    <name type="scientific">Agromyces lapidis</name>
    <dbReference type="NCBI Taxonomy" id="279574"/>
    <lineage>
        <taxon>Bacteria</taxon>
        <taxon>Bacillati</taxon>
        <taxon>Actinomycetota</taxon>
        <taxon>Actinomycetes</taxon>
        <taxon>Micrococcales</taxon>
        <taxon>Microbacteriaceae</taxon>
        <taxon>Agromyces</taxon>
    </lineage>
</organism>
<evidence type="ECO:0000313" key="4">
    <source>
        <dbReference type="Proteomes" id="UP001589667"/>
    </source>
</evidence>
<reference evidence="3 4" key="1">
    <citation type="submission" date="2024-09" db="EMBL/GenBank/DDBJ databases">
        <authorList>
            <person name="Sun Q."/>
            <person name="Mori K."/>
        </authorList>
    </citation>
    <scope>NUCLEOTIDE SEQUENCE [LARGE SCALE GENOMIC DNA]</scope>
    <source>
        <strain evidence="3 4">JCM 14321</strain>
    </source>
</reference>
<protein>
    <submittedName>
        <fullName evidence="3">CvpA family protein</fullName>
    </submittedName>
</protein>
<evidence type="ECO:0000256" key="1">
    <source>
        <dbReference type="SAM" id="MobiDB-lite"/>
    </source>
</evidence>
<keyword evidence="4" id="KW-1185">Reference proteome</keyword>